<reference evidence="1 2" key="1">
    <citation type="submission" date="2019-08" db="EMBL/GenBank/DDBJ databases">
        <title>Whole genome of Aphis craccivora.</title>
        <authorList>
            <person name="Voronova N.V."/>
            <person name="Shulinski R.S."/>
            <person name="Bandarenka Y.V."/>
            <person name="Zhorov D.G."/>
            <person name="Warner D."/>
        </authorList>
    </citation>
    <scope>NUCLEOTIDE SEQUENCE [LARGE SCALE GENOMIC DNA]</scope>
    <source>
        <strain evidence="1">180601</strain>
        <tissue evidence="1">Whole Body</tissue>
    </source>
</reference>
<comment type="caution">
    <text evidence="1">The sequence shown here is derived from an EMBL/GenBank/DDBJ whole genome shotgun (WGS) entry which is preliminary data.</text>
</comment>
<protein>
    <submittedName>
        <fullName evidence="1">E3 SUMO-protein ligase KIAA1586-like</fullName>
    </submittedName>
</protein>
<gene>
    <name evidence="1" type="ORF">FWK35_00031862</name>
</gene>
<evidence type="ECO:0000313" key="1">
    <source>
        <dbReference type="EMBL" id="KAF0733951.1"/>
    </source>
</evidence>
<dbReference type="PANTHER" id="PTHR46609:SF8">
    <property type="entry name" value="YQAJ VIRAL RECOMBINASE DOMAIN-CONTAINING PROTEIN"/>
    <property type="match status" value="1"/>
</dbReference>
<dbReference type="PANTHER" id="PTHR46609">
    <property type="entry name" value="EXONUCLEASE, PHAGE-TYPE/RECB, C-TERMINAL DOMAIN-CONTAINING PROTEIN"/>
    <property type="match status" value="1"/>
</dbReference>
<organism evidence="1 2">
    <name type="scientific">Aphis craccivora</name>
    <name type="common">Cowpea aphid</name>
    <dbReference type="NCBI Taxonomy" id="307492"/>
    <lineage>
        <taxon>Eukaryota</taxon>
        <taxon>Metazoa</taxon>
        <taxon>Ecdysozoa</taxon>
        <taxon>Arthropoda</taxon>
        <taxon>Hexapoda</taxon>
        <taxon>Insecta</taxon>
        <taxon>Pterygota</taxon>
        <taxon>Neoptera</taxon>
        <taxon>Paraneoptera</taxon>
        <taxon>Hemiptera</taxon>
        <taxon>Sternorrhyncha</taxon>
        <taxon>Aphidomorpha</taxon>
        <taxon>Aphidoidea</taxon>
        <taxon>Aphididae</taxon>
        <taxon>Aphidini</taxon>
        <taxon>Aphis</taxon>
        <taxon>Aphis</taxon>
    </lineage>
</organism>
<dbReference type="EMBL" id="VUJU01008215">
    <property type="protein sequence ID" value="KAF0733951.1"/>
    <property type="molecule type" value="Genomic_DNA"/>
</dbReference>
<dbReference type="InterPro" id="IPR011335">
    <property type="entry name" value="Restrct_endonuc-II-like"/>
</dbReference>
<accession>A0A6G0X250</accession>
<keyword evidence="1" id="KW-0436">Ligase</keyword>
<dbReference type="Proteomes" id="UP000478052">
    <property type="component" value="Unassembled WGS sequence"/>
</dbReference>
<sequence length="282" mass="32499">MSPLRTSLNIKTVAALLFINCVGPPLTKFEPEKYVRSWLLNGRHSADDNASRKRKQKCDKTYESLWKLFKRRAENIKSKTNKMQNTRKRKLFQEHRPKNVASSGAGYNIGADQYYGLVETLIDNKTSEEINKRKKTFLNTLNLTPSNKLILEFKTRIQSNSQRWHKGRRNHLIASNFGRMCKMRISTSCKNTNFYIKSHRVWKIMLSVAIKEAEKKIGQTINKCGLFIIVNKPFWAASPDGIIREDSLVGIKCPFSAKDCDNYVEALNEKKMAISALHNIKI</sequence>
<evidence type="ECO:0000313" key="2">
    <source>
        <dbReference type="Proteomes" id="UP000478052"/>
    </source>
</evidence>
<dbReference type="GO" id="GO:0016874">
    <property type="term" value="F:ligase activity"/>
    <property type="evidence" value="ECO:0007669"/>
    <property type="project" value="UniProtKB-KW"/>
</dbReference>
<dbReference type="InterPro" id="IPR051703">
    <property type="entry name" value="NF-kappa-B_Signaling_Reg"/>
</dbReference>
<dbReference type="AlphaFoldDB" id="A0A6G0X250"/>
<dbReference type="SUPFAM" id="SSF52980">
    <property type="entry name" value="Restriction endonuclease-like"/>
    <property type="match status" value="1"/>
</dbReference>
<proteinExistence type="predicted"/>
<name>A0A6G0X250_APHCR</name>
<dbReference type="Gene3D" id="3.90.320.10">
    <property type="match status" value="1"/>
</dbReference>
<dbReference type="InterPro" id="IPR011604">
    <property type="entry name" value="PDDEXK-like_dom_sf"/>
</dbReference>
<dbReference type="OrthoDB" id="6629077at2759"/>
<keyword evidence="2" id="KW-1185">Reference proteome</keyword>
<dbReference type="GO" id="GO:0006281">
    <property type="term" value="P:DNA repair"/>
    <property type="evidence" value="ECO:0007669"/>
    <property type="project" value="UniProtKB-ARBA"/>
</dbReference>